<dbReference type="RefSeq" id="WP_369332656.1">
    <property type="nucleotide sequence ID" value="NZ_JAULBC010000015.1"/>
</dbReference>
<accession>A0ABV3ZNS8</accession>
<protein>
    <submittedName>
        <fullName evidence="1">Uncharacterized protein</fullName>
    </submittedName>
</protein>
<reference evidence="1 2" key="1">
    <citation type="submission" date="2023-07" db="EMBL/GenBank/DDBJ databases">
        <authorList>
            <person name="Lian W.-H."/>
        </authorList>
    </citation>
    <scope>NUCLEOTIDE SEQUENCE [LARGE SCALE GENOMIC DNA]</scope>
    <source>
        <strain evidence="1 2">SYSU DXS3180</strain>
    </source>
</reference>
<proteinExistence type="predicted"/>
<sequence length="87" mass="10582">MKYIKQPFKKWRVLKYEPVSQFALTYEPIVFKLTAEVHTWWGLIKRIETETHVLDPTSHDFEKTLAQWEEQKTWSNELLNNRKLDGF</sequence>
<organism evidence="1 2">
    <name type="scientific">Danxiaibacter flavus</name>
    <dbReference type="NCBI Taxonomy" id="3049108"/>
    <lineage>
        <taxon>Bacteria</taxon>
        <taxon>Pseudomonadati</taxon>
        <taxon>Bacteroidota</taxon>
        <taxon>Chitinophagia</taxon>
        <taxon>Chitinophagales</taxon>
        <taxon>Chitinophagaceae</taxon>
        <taxon>Danxiaibacter</taxon>
    </lineage>
</organism>
<dbReference type="EMBL" id="JAULBC010000015">
    <property type="protein sequence ID" value="MEX6691240.1"/>
    <property type="molecule type" value="Genomic_DNA"/>
</dbReference>
<dbReference type="Proteomes" id="UP001560573">
    <property type="component" value="Unassembled WGS sequence"/>
</dbReference>
<evidence type="ECO:0000313" key="2">
    <source>
        <dbReference type="Proteomes" id="UP001560573"/>
    </source>
</evidence>
<gene>
    <name evidence="1" type="ORF">QTN47_27270</name>
</gene>
<comment type="caution">
    <text evidence="1">The sequence shown here is derived from an EMBL/GenBank/DDBJ whole genome shotgun (WGS) entry which is preliminary data.</text>
</comment>
<keyword evidence="2" id="KW-1185">Reference proteome</keyword>
<evidence type="ECO:0000313" key="1">
    <source>
        <dbReference type="EMBL" id="MEX6691240.1"/>
    </source>
</evidence>
<name>A0ABV3ZNS8_9BACT</name>